<sequence>MEATHSEGNWTASSNYSSSFLVYEQVSYPLSYQIIATILHILIFIFGVVGNCVVILVITRSKSLHSPAYTYIVSLAVADLIVLISTVPEAILGHYIGNQWLFGQVGCSVFIFSNFLGINGGSLSILAFTVEQHVAVCGSAPGVGRFWKRTRLIIGALWVFTIAYCSPWLFALTEVKPDPNDASKSQCTMSLSRQLYLGLFGTDLILFYLIPLVVALVCYGQIAITLNRLSGAGWRTPNRNSVDLPQGPQVGLSPNSENLLNAGRQSSRSTTTRLRITDSTMFEGRFTDHIKPQSQKQVVFLHITTGCLNENLHDNFSLRFFEC</sequence>
<keyword evidence="6 8" id="KW-0472">Membrane</keyword>
<dbReference type="InterPro" id="IPR002120">
    <property type="entry name" value="TRH_rcpt_1"/>
</dbReference>
<evidence type="ECO:0000313" key="10">
    <source>
        <dbReference type="EMBL" id="GAV01515.1"/>
    </source>
</evidence>
<keyword evidence="11" id="KW-1185">Reference proteome</keyword>
<evidence type="ECO:0000256" key="1">
    <source>
        <dbReference type="ARBA" id="ARBA00004100"/>
    </source>
</evidence>
<feature type="transmembrane region" description="Helical" evidence="8">
    <location>
        <begin position="69"/>
        <end position="88"/>
    </location>
</feature>
<dbReference type="STRING" id="947166.A0A1D1VIP8"/>
<organism evidence="10 11">
    <name type="scientific">Ramazzottius varieornatus</name>
    <name type="common">Water bear</name>
    <name type="synonym">Tardigrade</name>
    <dbReference type="NCBI Taxonomy" id="947166"/>
    <lineage>
        <taxon>Eukaryota</taxon>
        <taxon>Metazoa</taxon>
        <taxon>Ecdysozoa</taxon>
        <taxon>Tardigrada</taxon>
        <taxon>Eutardigrada</taxon>
        <taxon>Parachela</taxon>
        <taxon>Hypsibioidea</taxon>
        <taxon>Ramazzottiidae</taxon>
        <taxon>Ramazzottius</taxon>
    </lineage>
</organism>
<evidence type="ECO:0000256" key="2">
    <source>
        <dbReference type="ARBA" id="ARBA00004370"/>
    </source>
</evidence>
<dbReference type="GO" id="GO:0004997">
    <property type="term" value="F:thyrotropin-releasing hormone receptor activity"/>
    <property type="evidence" value="ECO:0007669"/>
    <property type="project" value="InterPro"/>
</dbReference>
<accession>A0A1D1VIP8</accession>
<feature type="domain" description="G-protein coupled receptors family 1 profile" evidence="9">
    <location>
        <begin position="50"/>
        <end position="228"/>
    </location>
</feature>
<protein>
    <recommendedName>
        <fullName evidence="3">Thyrotropin-releasing hormone receptor</fullName>
    </recommendedName>
    <alternativeName>
        <fullName evidence="7">Thyroliberin receptor</fullName>
    </alternativeName>
</protein>
<dbReference type="EMBL" id="BDGG01000007">
    <property type="protein sequence ID" value="GAV01515.1"/>
    <property type="molecule type" value="Genomic_DNA"/>
</dbReference>
<dbReference type="InterPro" id="IPR000276">
    <property type="entry name" value="GPCR_Rhodpsn"/>
</dbReference>
<evidence type="ECO:0000313" key="11">
    <source>
        <dbReference type="Proteomes" id="UP000186922"/>
    </source>
</evidence>
<evidence type="ECO:0000256" key="6">
    <source>
        <dbReference type="ARBA" id="ARBA00023136"/>
    </source>
</evidence>
<evidence type="ECO:0000256" key="5">
    <source>
        <dbReference type="ARBA" id="ARBA00022989"/>
    </source>
</evidence>
<gene>
    <name evidence="10" type="primary">RvY_12216</name>
    <name evidence="10" type="synonym">RvY_12216.1</name>
    <name evidence="10" type="ORF">RvY_12216-1</name>
</gene>
<feature type="transmembrane region" description="Helical" evidence="8">
    <location>
        <begin position="205"/>
        <end position="226"/>
    </location>
</feature>
<evidence type="ECO:0000256" key="3">
    <source>
        <dbReference type="ARBA" id="ARBA00018873"/>
    </source>
</evidence>
<proteinExistence type="predicted"/>
<comment type="function">
    <text evidence="1">Receptor for thyrotropin-releasing hormone (TRH). Upon ligand binding, this G-protein-coupled receptor triggers activation of the phosphatidylinositol (IP3)-calcium-protein kinase C (PKC) pathway.</text>
</comment>
<dbReference type="PANTHER" id="PTHR46061">
    <property type="entry name" value="THYROTROPIN-RELEASING HORMONE RECEPTOR"/>
    <property type="match status" value="1"/>
</dbReference>
<evidence type="ECO:0000256" key="8">
    <source>
        <dbReference type="SAM" id="Phobius"/>
    </source>
</evidence>
<dbReference type="AlphaFoldDB" id="A0A1D1VIP8"/>
<dbReference type="GO" id="GO:0016020">
    <property type="term" value="C:membrane"/>
    <property type="evidence" value="ECO:0007669"/>
    <property type="project" value="UniProtKB-SubCell"/>
</dbReference>
<reference evidence="10 11" key="1">
    <citation type="journal article" date="2016" name="Nat. Commun.">
        <title>Extremotolerant tardigrade genome and improved radiotolerance of human cultured cells by tardigrade-unique protein.</title>
        <authorList>
            <person name="Hashimoto T."/>
            <person name="Horikawa D.D."/>
            <person name="Saito Y."/>
            <person name="Kuwahara H."/>
            <person name="Kozuka-Hata H."/>
            <person name="Shin-I T."/>
            <person name="Minakuchi Y."/>
            <person name="Ohishi K."/>
            <person name="Motoyama A."/>
            <person name="Aizu T."/>
            <person name="Enomoto A."/>
            <person name="Kondo K."/>
            <person name="Tanaka S."/>
            <person name="Hara Y."/>
            <person name="Koshikawa S."/>
            <person name="Sagara H."/>
            <person name="Miura T."/>
            <person name="Yokobori S."/>
            <person name="Miyagawa K."/>
            <person name="Suzuki Y."/>
            <person name="Kubo T."/>
            <person name="Oyama M."/>
            <person name="Kohara Y."/>
            <person name="Fujiyama A."/>
            <person name="Arakawa K."/>
            <person name="Katayama T."/>
            <person name="Toyoda A."/>
            <person name="Kunieda T."/>
        </authorList>
    </citation>
    <scope>NUCLEOTIDE SEQUENCE [LARGE SCALE GENOMIC DNA]</scope>
    <source>
        <strain evidence="10 11">YOKOZUNA-1</strain>
    </source>
</reference>
<dbReference type="PROSITE" id="PS50262">
    <property type="entry name" value="G_PROTEIN_RECEP_F1_2"/>
    <property type="match status" value="1"/>
</dbReference>
<evidence type="ECO:0000256" key="7">
    <source>
        <dbReference type="ARBA" id="ARBA00032251"/>
    </source>
</evidence>
<dbReference type="SUPFAM" id="SSF81321">
    <property type="entry name" value="Family A G protein-coupled receptor-like"/>
    <property type="match status" value="1"/>
</dbReference>
<feature type="transmembrane region" description="Helical" evidence="8">
    <location>
        <begin position="30"/>
        <end position="57"/>
    </location>
</feature>
<evidence type="ECO:0000259" key="9">
    <source>
        <dbReference type="PROSITE" id="PS50262"/>
    </source>
</evidence>
<keyword evidence="5 8" id="KW-1133">Transmembrane helix</keyword>
<comment type="subcellular location">
    <subcellularLocation>
        <location evidence="2">Membrane</location>
    </subcellularLocation>
</comment>
<keyword evidence="4 8" id="KW-0812">Transmembrane</keyword>
<dbReference type="PANTHER" id="PTHR46061:SF3">
    <property type="entry name" value="THYROTROPIN-RELEASING HORMONE RECEPTOR"/>
    <property type="match status" value="1"/>
</dbReference>
<feature type="transmembrane region" description="Helical" evidence="8">
    <location>
        <begin position="152"/>
        <end position="171"/>
    </location>
</feature>
<evidence type="ECO:0000256" key="4">
    <source>
        <dbReference type="ARBA" id="ARBA00022692"/>
    </source>
</evidence>
<dbReference type="OrthoDB" id="10049706at2759"/>
<comment type="caution">
    <text evidence="10">The sequence shown here is derived from an EMBL/GenBank/DDBJ whole genome shotgun (WGS) entry which is preliminary data.</text>
</comment>
<name>A0A1D1VIP8_RAMVA</name>
<dbReference type="InterPro" id="IPR017452">
    <property type="entry name" value="GPCR_Rhodpsn_7TM"/>
</dbReference>
<dbReference type="Gene3D" id="1.20.1070.10">
    <property type="entry name" value="Rhodopsin 7-helix transmembrane proteins"/>
    <property type="match status" value="1"/>
</dbReference>
<dbReference type="Proteomes" id="UP000186922">
    <property type="component" value="Unassembled WGS sequence"/>
</dbReference>
<dbReference type="PRINTS" id="PR00237">
    <property type="entry name" value="GPCRRHODOPSN"/>
</dbReference>
<dbReference type="Pfam" id="PF00001">
    <property type="entry name" value="7tm_1"/>
    <property type="match status" value="1"/>
</dbReference>